<accession>A0AAD5SJY9</accession>
<dbReference type="InterPro" id="IPR021740">
    <property type="entry name" value="Velvet"/>
</dbReference>
<keyword evidence="4" id="KW-0539">Nucleus</keyword>
<gene>
    <name evidence="7" type="ORF">HK097_007330</name>
</gene>
<evidence type="ECO:0000256" key="5">
    <source>
        <dbReference type="SAM" id="MobiDB-lite"/>
    </source>
</evidence>
<evidence type="ECO:0000313" key="7">
    <source>
        <dbReference type="EMBL" id="KAJ3056351.1"/>
    </source>
</evidence>
<keyword evidence="2" id="KW-0805">Transcription regulation</keyword>
<dbReference type="Proteomes" id="UP001212841">
    <property type="component" value="Unassembled WGS sequence"/>
</dbReference>
<reference evidence="7" key="1">
    <citation type="submission" date="2020-05" db="EMBL/GenBank/DDBJ databases">
        <title>Phylogenomic resolution of chytrid fungi.</title>
        <authorList>
            <person name="Stajich J.E."/>
            <person name="Amses K."/>
            <person name="Simmons R."/>
            <person name="Seto K."/>
            <person name="Myers J."/>
            <person name="Bonds A."/>
            <person name="Quandt C.A."/>
            <person name="Barry K."/>
            <person name="Liu P."/>
            <person name="Grigoriev I."/>
            <person name="Longcore J.E."/>
            <person name="James T.Y."/>
        </authorList>
    </citation>
    <scope>NUCLEOTIDE SEQUENCE</scope>
    <source>
        <strain evidence="7">JEL0318</strain>
    </source>
</reference>
<dbReference type="Gene3D" id="2.60.40.3960">
    <property type="entry name" value="Velvet domain"/>
    <property type="match status" value="1"/>
</dbReference>
<dbReference type="AlphaFoldDB" id="A0AAD5SJY9"/>
<feature type="domain" description="Velvet" evidence="6">
    <location>
        <begin position="18"/>
        <end position="247"/>
    </location>
</feature>
<keyword evidence="3" id="KW-0804">Transcription</keyword>
<organism evidence="7 8">
    <name type="scientific">Rhizophlyctis rosea</name>
    <dbReference type="NCBI Taxonomy" id="64517"/>
    <lineage>
        <taxon>Eukaryota</taxon>
        <taxon>Fungi</taxon>
        <taxon>Fungi incertae sedis</taxon>
        <taxon>Chytridiomycota</taxon>
        <taxon>Chytridiomycota incertae sedis</taxon>
        <taxon>Chytridiomycetes</taxon>
        <taxon>Rhizophlyctidales</taxon>
        <taxon>Rhizophlyctidaceae</taxon>
        <taxon>Rhizophlyctis</taxon>
    </lineage>
</organism>
<evidence type="ECO:0000256" key="4">
    <source>
        <dbReference type="ARBA" id="ARBA00023242"/>
    </source>
</evidence>
<comment type="caution">
    <text evidence="7">The sequence shown here is derived from an EMBL/GenBank/DDBJ whole genome shotgun (WGS) entry which is preliminary data.</text>
</comment>
<feature type="region of interest" description="Disordered" evidence="5">
    <location>
        <begin position="210"/>
        <end position="232"/>
    </location>
</feature>
<feature type="compositionally biased region" description="Low complexity" evidence="5">
    <location>
        <begin position="210"/>
        <end position="222"/>
    </location>
</feature>
<proteinExistence type="predicted"/>
<evidence type="ECO:0000259" key="6">
    <source>
        <dbReference type="PROSITE" id="PS51821"/>
    </source>
</evidence>
<dbReference type="Pfam" id="PF11754">
    <property type="entry name" value="Velvet"/>
    <property type="match status" value="1"/>
</dbReference>
<comment type="subcellular location">
    <subcellularLocation>
        <location evidence="1">Nucleus</location>
    </subcellularLocation>
</comment>
<dbReference type="EMBL" id="JADGJD010000037">
    <property type="protein sequence ID" value="KAJ3056351.1"/>
    <property type="molecule type" value="Genomic_DNA"/>
</dbReference>
<dbReference type="PROSITE" id="PS51821">
    <property type="entry name" value="VELVET"/>
    <property type="match status" value="1"/>
</dbReference>
<dbReference type="InterPro" id="IPR037525">
    <property type="entry name" value="Velvet_dom"/>
</dbReference>
<evidence type="ECO:0000256" key="1">
    <source>
        <dbReference type="ARBA" id="ARBA00004123"/>
    </source>
</evidence>
<dbReference type="PANTHER" id="PTHR33572">
    <property type="entry name" value="SPORE DEVELOPMENT REGULATOR VOSA"/>
    <property type="match status" value="1"/>
</dbReference>
<protein>
    <recommendedName>
        <fullName evidence="6">Velvet domain-containing protein</fullName>
    </recommendedName>
</protein>
<sequence length="263" mass="28876">MDSWVMSNKIVLIVYGTGHFSNISLHILQEPNRGYAYADTFDRTPIDPPPVVEVCLDLNRQPIDMSRLPQNLHALVLTATLWDENGRELRQYRQLQGPSGRPPAQPSPMLEGSYTQNLQRINMPDGREADLALFGDLSVRQEGTYPDAFFSFNFPTGLRFALSALQSTSEAHPMSAHSALYIGCAFSKPFDILPAASCAGGGCDDVVDGVASPSSGPSSAPGCEPETPVPTELSRHLQSQGMLLFNYPQLQQVLDSLRRLRNK</sequence>
<dbReference type="GO" id="GO:0005634">
    <property type="term" value="C:nucleus"/>
    <property type="evidence" value="ECO:0007669"/>
    <property type="project" value="UniProtKB-SubCell"/>
</dbReference>
<evidence type="ECO:0000256" key="3">
    <source>
        <dbReference type="ARBA" id="ARBA00023163"/>
    </source>
</evidence>
<name>A0AAD5SJY9_9FUNG</name>
<dbReference type="PANTHER" id="PTHR33572:SF3">
    <property type="entry name" value="VELVET COMPLEX SUBUNIT B"/>
    <property type="match status" value="1"/>
</dbReference>
<evidence type="ECO:0000256" key="2">
    <source>
        <dbReference type="ARBA" id="ARBA00023015"/>
    </source>
</evidence>
<dbReference type="InterPro" id="IPR038491">
    <property type="entry name" value="Velvet_dom_sf"/>
</dbReference>
<keyword evidence="8" id="KW-1185">Reference proteome</keyword>
<evidence type="ECO:0000313" key="8">
    <source>
        <dbReference type="Proteomes" id="UP001212841"/>
    </source>
</evidence>